<organism evidence="2 3">
    <name type="scientific">Acetobacter orleanensis</name>
    <dbReference type="NCBI Taxonomy" id="104099"/>
    <lineage>
        <taxon>Bacteria</taxon>
        <taxon>Pseudomonadati</taxon>
        <taxon>Pseudomonadota</taxon>
        <taxon>Alphaproteobacteria</taxon>
        <taxon>Acetobacterales</taxon>
        <taxon>Acetobacteraceae</taxon>
        <taxon>Acetobacter</taxon>
    </lineage>
</organism>
<dbReference type="EMBL" id="BJMU01000034">
    <property type="protein sequence ID" value="GEB84111.1"/>
    <property type="molecule type" value="Genomic_DNA"/>
</dbReference>
<comment type="caution">
    <text evidence="2">The sequence shown here is derived from an EMBL/GenBank/DDBJ whole genome shotgun (WGS) entry which is preliminary data.</text>
</comment>
<sequence length="348" mass="39672">MGAGIMTEISANFSSMQPGLNTLLSRYGESMMWLARYMERIENLARLLEVTESFVRGPDGQPGWDTILQINSDEECFYARHQSVTETDVVTFYVTEKENPNSIKAMAHAARENARAVRPLISTEMWTQLNVFTGWVLKLQPSDIRLDSLYDLCNRLKQECQSHFGITEGTLYRDQAWLFYLLGKYLERGDQTTRLIDIRYHTLLPGHEPVGSDIDLTQWASILRSAAAYHAFRRQQPVTTTPANVVGFLLKNDAFPRSLSTSLRLVDNALSMLAGHGSMRRLCAPIQERMAELRATLADQTVEDIIIRGLHEYMQWIQIQISQVQQETACAFWPVTPHDSIMHAQSQQ</sequence>
<evidence type="ECO:0000313" key="3">
    <source>
        <dbReference type="Proteomes" id="UP000317617"/>
    </source>
</evidence>
<accession>A0A4Y3TM67</accession>
<reference evidence="2 3" key="1">
    <citation type="submission" date="2019-06" db="EMBL/GenBank/DDBJ databases">
        <title>Whole genome shotgun sequence of Acetobacter orleanensis NBRC 13752.</title>
        <authorList>
            <person name="Hosoyama A."/>
            <person name="Uohara A."/>
            <person name="Ohji S."/>
            <person name="Ichikawa N."/>
        </authorList>
    </citation>
    <scope>NUCLEOTIDE SEQUENCE [LARGE SCALE GENOMIC DNA]</scope>
    <source>
        <strain evidence="2 3">NBRC 13752</strain>
    </source>
</reference>
<dbReference type="PANTHER" id="PTHR34595">
    <property type="entry name" value="BLR5612 PROTEIN"/>
    <property type="match status" value="1"/>
</dbReference>
<gene>
    <name evidence="2" type="ORF">AOR01nite_25880</name>
</gene>
<dbReference type="STRING" id="104099.AD949_00285"/>
<dbReference type="AlphaFoldDB" id="A0A4Y3TM67"/>
<feature type="domain" description="DUF403" evidence="1">
    <location>
        <begin position="23"/>
        <end position="327"/>
    </location>
</feature>
<protein>
    <recommendedName>
        <fullName evidence="1">DUF403 domain-containing protein</fullName>
    </recommendedName>
</protein>
<evidence type="ECO:0000313" key="2">
    <source>
        <dbReference type="EMBL" id="GEB84111.1"/>
    </source>
</evidence>
<evidence type="ECO:0000259" key="1">
    <source>
        <dbReference type="Pfam" id="PF04168"/>
    </source>
</evidence>
<dbReference type="InterPro" id="IPR007296">
    <property type="entry name" value="DUF403"/>
</dbReference>
<dbReference type="Pfam" id="PF04168">
    <property type="entry name" value="Alpha-E"/>
    <property type="match status" value="1"/>
</dbReference>
<proteinExistence type="predicted"/>
<dbReference type="InterPro" id="IPR051680">
    <property type="entry name" value="ATP-dep_Glu-Cys_Ligase-2"/>
</dbReference>
<dbReference type="PANTHER" id="PTHR34595:SF7">
    <property type="entry name" value="SLL1039 PROTEIN"/>
    <property type="match status" value="1"/>
</dbReference>
<name>A0A4Y3TM67_9PROT</name>
<keyword evidence="3" id="KW-1185">Reference proteome</keyword>
<dbReference type="Proteomes" id="UP000317617">
    <property type="component" value="Unassembled WGS sequence"/>
</dbReference>